<dbReference type="SUPFAM" id="SSF56112">
    <property type="entry name" value="Protein kinase-like (PK-like)"/>
    <property type="match status" value="1"/>
</dbReference>
<organism evidence="2 3">
    <name type="scientific">Hohenbuehelia grisea</name>
    <dbReference type="NCBI Taxonomy" id="104357"/>
    <lineage>
        <taxon>Eukaryota</taxon>
        <taxon>Fungi</taxon>
        <taxon>Dikarya</taxon>
        <taxon>Basidiomycota</taxon>
        <taxon>Agaricomycotina</taxon>
        <taxon>Agaricomycetes</taxon>
        <taxon>Agaricomycetidae</taxon>
        <taxon>Agaricales</taxon>
        <taxon>Pleurotineae</taxon>
        <taxon>Pleurotaceae</taxon>
        <taxon>Hohenbuehelia</taxon>
    </lineage>
</organism>
<protein>
    <recommendedName>
        <fullName evidence="1">Serine-threonine/tyrosine-protein kinase catalytic domain-containing protein</fullName>
    </recommendedName>
</protein>
<dbReference type="Gene3D" id="1.20.930.20">
    <property type="entry name" value="Adaptor protein Cbl, N-terminal domain"/>
    <property type="match status" value="1"/>
</dbReference>
<dbReference type="CDD" id="cd21037">
    <property type="entry name" value="MLKL_NTD"/>
    <property type="match status" value="1"/>
</dbReference>
<dbReference type="InterPro" id="IPR011009">
    <property type="entry name" value="Kinase-like_dom_sf"/>
</dbReference>
<evidence type="ECO:0000259" key="1">
    <source>
        <dbReference type="Pfam" id="PF07714"/>
    </source>
</evidence>
<keyword evidence="3" id="KW-1185">Reference proteome</keyword>
<dbReference type="Pfam" id="PF07714">
    <property type="entry name" value="PK_Tyr_Ser-Thr"/>
    <property type="match status" value="1"/>
</dbReference>
<dbReference type="Proteomes" id="UP001556367">
    <property type="component" value="Unassembled WGS sequence"/>
</dbReference>
<comment type="caution">
    <text evidence="2">The sequence shown here is derived from an EMBL/GenBank/DDBJ whole genome shotgun (WGS) entry which is preliminary data.</text>
</comment>
<name>A0ABR3JQ47_9AGAR</name>
<proteinExistence type="predicted"/>
<feature type="domain" description="Serine-threonine/tyrosine-protein kinase catalytic" evidence="1">
    <location>
        <begin position="225"/>
        <end position="345"/>
    </location>
</feature>
<reference evidence="3" key="1">
    <citation type="submission" date="2024-06" db="EMBL/GenBank/DDBJ databases">
        <title>Multi-omics analyses provide insights into the biosynthesis of the anticancer antibiotic pleurotin in Hohenbuehelia grisea.</title>
        <authorList>
            <person name="Weaver J.A."/>
            <person name="Alberti F."/>
        </authorList>
    </citation>
    <scope>NUCLEOTIDE SEQUENCE [LARGE SCALE GENOMIC DNA]</scope>
    <source>
        <strain evidence="3">T-177</strain>
    </source>
</reference>
<dbReference type="InterPro" id="IPR059179">
    <property type="entry name" value="MLKL-like_MCAfunc"/>
</dbReference>
<dbReference type="InterPro" id="IPR036537">
    <property type="entry name" value="Adaptor_Cbl_N_dom_sf"/>
</dbReference>
<evidence type="ECO:0000313" key="3">
    <source>
        <dbReference type="Proteomes" id="UP001556367"/>
    </source>
</evidence>
<gene>
    <name evidence="2" type="ORF">HGRIS_000129</name>
</gene>
<accession>A0ABR3JQ47</accession>
<dbReference type="InterPro" id="IPR001245">
    <property type="entry name" value="Ser-Thr/Tyr_kinase_cat_dom"/>
</dbReference>
<sequence>MSTLVKPYDQLDNKLNNFRRVFQLLKDVGEVSVLSPMKPICGLVLLILDTTQELRRLKGDYDNLAQRVTSLADVISKYIRVDRAVLPDLEHRLNALLGALRYINSEATELAKLKWPQAILRSQELKDRLSRYHNQLDDAINTFSVTTLADLQERQASMERKIGMETDRIIHAMSTRTDELDAVLQAARQDILLGLSCILAKFDIANPGDMDTGIEHPVFRPEHVTLERKLQSGLSSGYLCRGTIKGPPPIVNVVVKVFYPDSAGRRDFKKEIRRLKGFNHPNCHRFLGASASTSTAPFIIMSDFAHNRVRPYLDRKLCANQVESFMSTLYVLQGLASGMEYLQHLHSFTKNEIEECVQTTNLALTSEGRVVIGHNLVRSNLQEPPSMDEMAIPGLQKWLRVLFWNRLVELTYGPDSPHRSNYSEWNSILARGRPGQPSTSHLRLLETFACYAVVRIEDVTRHLDALLEALDSSYKEGTLTFPDIRQASMALRSPQYLYRPNDVLPAMVGDLGYMDDRGNFHLLTNVQSKAHFEISTEDMSGITSDGCFEEGKSDGSGILRHRFIGILFALIRRQATTSMIADTGHAWRFLLEHAVSFRNAFTTPDCLLQIKDLILIVGIQRDLRVAILDRRAPEWDVSPRRSANDIVEFVEYETYSPDSPWGYWVMENGDGASMRGHRCSQNILFIQLENEDVQSTVIPTELKCSEMYHR</sequence>
<dbReference type="Gene3D" id="1.10.510.10">
    <property type="entry name" value="Transferase(Phosphotransferase) domain 1"/>
    <property type="match status" value="1"/>
</dbReference>
<dbReference type="EMBL" id="JASNQZ010000004">
    <property type="protein sequence ID" value="KAL0957948.1"/>
    <property type="molecule type" value="Genomic_DNA"/>
</dbReference>
<evidence type="ECO:0000313" key="2">
    <source>
        <dbReference type="EMBL" id="KAL0957948.1"/>
    </source>
</evidence>